<evidence type="ECO:0000313" key="1">
    <source>
        <dbReference type="EMBL" id="POZ92167.1"/>
    </source>
</evidence>
<reference evidence="1 2" key="1">
    <citation type="submission" date="2014-01" db="EMBL/GenBank/DDBJ databases">
        <title>Comparative genomics of Petrotoga.</title>
        <authorList>
            <person name="Chow K."/>
            <person name="Charchuk R."/>
            <person name="Nesbo C.L."/>
        </authorList>
    </citation>
    <scope>NUCLEOTIDE SEQUENCE [LARGE SCALE GENOMIC DNA]</scope>
    <source>
        <strain evidence="1 2">DSM 16923</strain>
    </source>
</reference>
<protein>
    <submittedName>
        <fullName evidence="1">Uncharacterized protein</fullName>
    </submittedName>
</protein>
<dbReference type="EMBL" id="JALY01000177">
    <property type="protein sequence ID" value="POZ92167.1"/>
    <property type="molecule type" value="Genomic_DNA"/>
</dbReference>
<keyword evidence="2" id="KW-1185">Reference proteome</keyword>
<accession>A0A2S5EGI3</accession>
<organism evidence="1 2">
    <name type="scientific">Petrotoga halophila DSM 16923</name>
    <dbReference type="NCBI Taxonomy" id="1122953"/>
    <lineage>
        <taxon>Bacteria</taxon>
        <taxon>Thermotogati</taxon>
        <taxon>Thermotogota</taxon>
        <taxon>Thermotogae</taxon>
        <taxon>Petrotogales</taxon>
        <taxon>Petrotogaceae</taxon>
        <taxon>Petrotoga</taxon>
    </lineage>
</organism>
<comment type="caution">
    <text evidence="1">The sequence shown here is derived from an EMBL/GenBank/DDBJ whole genome shotgun (WGS) entry which is preliminary data.</text>
</comment>
<name>A0A2S5EGI3_9BACT</name>
<proteinExistence type="predicted"/>
<dbReference type="Proteomes" id="UP000236950">
    <property type="component" value="Unassembled WGS sequence"/>
</dbReference>
<dbReference type="AlphaFoldDB" id="A0A2S5EGI3"/>
<gene>
    <name evidence="1" type="ORF">AA81_08770</name>
</gene>
<sequence>MKNIIFNKKRRDAERRGKGSFILMGGERGKGAIDIDSFIKKILLLKKDHRAELSPYWARTAGPFNKSKGDEFHEENVCIFYAHRFFKYNGSF</sequence>
<evidence type="ECO:0000313" key="2">
    <source>
        <dbReference type="Proteomes" id="UP000236950"/>
    </source>
</evidence>